<evidence type="ECO:0000313" key="4">
    <source>
        <dbReference type="Proteomes" id="UP000095751"/>
    </source>
</evidence>
<organism evidence="3 4">
    <name type="scientific">Fragilariopsis cylindrus CCMP1102</name>
    <dbReference type="NCBI Taxonomy" id="635003"/>
    <lineage>
        <taxon>Eukaryota</taxon>
        <taxon>Sar</taxon>
        <taxon>Stramenopiles</taxon>
        <taxon>Ochrophyta</taxon>
        <taxon>Bacillariophyta</taxon>
        <taxon>Bacillariophyceae</taxon>
        <taxon>Bacillariophycidae</taxon>
        <taxon>Bacillariales</taxon>
        <taxon>Bacillariaceae</taxon>
        <taxon>Fragilariopsis</taxon>
    </lineage>
</organism>
<keyword evidence="4" id="KW-1185">Reference proteome</keyword>
<feature type="transmembrane region" description="Helical" evidence="2">
    <location>
        <begin position="51"/>
        <end position="69"/>
    </location>
</feature>
<proteinExistence type="predicted"/>
<accession>A0A1E7FPD0</accession>
<dbReference type="EMBL" id="KV784355">
    <property type="protein sequence ID" value="OEU20006.1"/>
    <property type="molecule type" value="Genomic_DNA"/>
</dbReference>
<feature type="compositionally biased region" description="Low complexity" evidence="1">
    <location>
        <begin position="92"/>
        <end position="101"/>
    </location>
</feature>
<name>A0A1E7FPD0_9STRA</name>
<dbReference type="Proteomes" id="UP000095751">
    <property type="component" value="Unassembled WGS sequence"/>
</dbReference>
<keyword evidence="2" id="KW-0812">Transmembrane</keyword>
<reference evidence="3 4" key="1">
    <citation type="submission" date="2016-09" db="EMBL/GenBank/DDBJ databases">
        <title>Extensive genetic diversity and differential bi-allelic expression allows diatom success in the polar Southern Ocean.</title>
        <authorList>
            <consortium name="DOE Joint Genome Institute"/>
            <person name="Mock T."/>
            <person name="Otillar R.P."/>
            <person name="Strauss J."/>
            <person name="Dupont C."/>
            <person name="Frickenhaus S."/>
            <person name="Maumus F."/>
            <person name="Mcmullan M."/>
            <person name="Sanges R."/>
            <person name="Schmutz J."/>
            <person name="Toseland A."/>
            <person name="Valas R."/>
            <person name="Veluchamy A."/>
            <person name="Ward B.J."/>
            <person name="Allen A."/>
            <person name="Barry K."/>
            <person name="Falciatore A."/>
            <person name="Ferrante M."/>
            <person name="Fortunato A.E."/>
            <person name="Gloeckner G."/>
            <person name="Gruber A."/>
            <person name="Hipkin R."/>
            <person name="Janech M."/>
            <person name="Kroth P."/>
            <person name="Leese F."/>
            <person name="Lindquist E."/>
            <person name="Lyon B.R."/>
            <person name="Martin J."/>
            <person name="Mayer C."/>
            <person name="Parker M."/>
            <person name="Quesneville H."/>
            <person name="Raymond J."/>
            <person name="Uhlig C."/>
            <person name="Valentin K.U."/>
            <person name="Worden A.Z."/>
            <person name="Armbrust E.V."/>
            <person name="Bowler C."/>
            <person name="Green B."/>
            <person name="Moulton V."/>
            <person name="Van Oosterhout C."/>
            <person name="Grigoriev I."/>
        </authorList>
    </citation>
    <scope>NUCLEOTIDE SEQUENCE [LARGE SCALE GENOMIC DNA]</scope>
    <source>
        <strain evidence="3 4">CCMP1102</strain>
    </source>
</reference>
<dbReference type="InParanoid" id="A0A1E7FPD0"/>
<dbReference type="KEGG" id="fcy:FRACYDRAFT_236068"/>
<protein>
    <submittedName>
        <fullName evidence="3">Uncharacterized protein</fullName>
    </submittedName>
</protein>
<feature type="region of interest" description="Disordered" evidence="1">
    <location>
        <begin position="1"/>
        <end position="31"/>
    </location>
</feature>
<feature type="region of interest" description="Disordered" evidence="1">
    <location>
        <begin position="165"/>
        <end position="197"/>
    </location>
</feature>
<evidence type="ECO:0000256" key="2">
    <source>
        <dbReference type="SAM" id="Phobius"/>
    </source>
</evidence>
<keyword evidence="2" id="KW-1133">Transmembrane helix</keyword>
<gene>
    <name evidence="3" type="ORF">FRACYDRAFT_236068</name>
</gene>
<dbReference type="AlphaFoldDB" id="A0A1E7FPD0"/>
<feature type="compositionally biased region" description="Low complexity" evidence="1">
    <location>
        <begin position="179"/>
        <end position="188"/>
    </location>
</feature>
<keyword evidence="2" id="KW-0472">Membrane</keyword>
<evidence type="ECO:0000313" key="3">
    <source>
        <dbReference type="EMBL" id="OEU20006.1"/>
    </source>
</evidence>
<feature type="region of interest" description="Disordered" evidence="1">
    <location>
        <begin position="77"/>
        <end position="115"/>
    </location>
</feature>
<evidence type="ECO:0000256" key="1">
    <source>
        <dbReference type="SAM" id="MobiDB-lite"/>
    </source>
</evidence>
<sequence length="495" mass="54857">MVSDNATAAARGRCRDIDDDDVPNNNTSNPADEHIIYISRKVGKANPKRDALLFFGFLMFVFLISYQTGDVGYSMNSDNNNASNDDNDNDDNNGGNKNKNNSNRRHHSSAAINGWGNRRKQLRRALLNPLVTIMNNYLSRNGINNSDDLHNCDYYLGSSSMISSSSSYEDDDDGGHGGRNNARWNKNNAKAKKKKQQKNNILIHQDIKSGLLLLQRAVARYDHPLVAKLLPTTEHALKKYHQEYNNIIDKPSSSLLSTPMSILGSLNNKTVVSLAVNAQCMSHIRWAKSSSTSSSSPAPTPQIEKDITTTVGEDNLDDSFSSSSSSQPHQQIVSKANGFLHGDVLAIVPLLILQDATSSIEEKHDDESCSASSSCTTAIVDTCIPLQEQYSARTSLSSSTLSLCPLFGIQEVTQDPKRANVKYMWSTTNDDSIMGQKTLRSFLLISSEEEDHKERQLQLKGTLLKKYPLSMTWNLVALRDIQQNETVCIIKDHTL</sequence>
<dbReference type="OrthoDB" id="56427at2759"/>